<protein>
    <submittedName>
        <fullName evidence="4">Inositol 2-dehydrogenase/D-chiro-inositol 3-dehydrogenase</fullName>
        <ecNumber evidence="4">1.1.1.18</ecNumber>
    </submittedName>
</protein>
<evidence type="ECO:0000259" key="3">
    <source>
        <dbReference type="Pfam" id="PF19051"/>
    </source>
</evidence>
<dbReference type="GO" id="GO:0050112">
    <property type="term" value="F:inositol 2-dehydrogenase (NAD+) activity"/>
    <property type="evidence" value="ECO:0007669"/>
    <property type="project" value="UniProtKB-EC"/>
</dbReference>
<keyword evidence="5" id="KW-1185">Reference proteome</keyword>
<dbReference type="Pfam" id="PF01408">
    <property type="entry name" value="GFO_IDH_MocA"/>
    <property type="match status" value="1"/>
</dbReference>
<dbReference type="Gene3D" id="3.30.360.10">
    <property type="entry name" value="Dihydrodipicolinate Reductase, domain 2"/>
    <property type="match status" value="1"/>
</dbReference>
<organism evidence="4 5">
    <name type="scientific">Rohdeia mirabilis</name>
    <dbReference type="NCBI Taxonomy" id="2528008"/>
    <lineage>
        <taxon>Bacteria</taxon>
        <taxon>Pseudomonadati</taxon>
        <taxon>Planctomycetota</taxon>
        <taxon>Planctomycetia</taxon>
        <taxon>Planctomycetia incertae sedis</taxon>
        <taxon>Rohdeia</taxon>
    </lineage>
</organism>
<sequence length="439" mass="47795" precursor="true">MTSRRPARSGLTRRALLEGGALALPALAANAVAPYGFARSARPSALDRVTVGIIGCGGMGRANMNSFQQLAGAQVVAVCDVDANHAAAAREQALATYAGQSDAQVRRGTIDVYADYRELLARTDIDAVVVATPDHWHGLNVVHAVKAGKDVYGEKPLSLTIGQGRAMSDAVTDYGRVFQTGSQQRSDARFRRACELVRNGRLGEVRKVTCVLHRGSSAPPADPVPVPDGFDYDFWLGPAPAVPYVPNRAHYVFRHQYDYSGGIVTDWGAHHIDIAHWALGLETTGPIEVSATGTFPSDGPWNAPLTFDITARYRTGVEFLITSEGENGITFEGDEGTLFVSRGRIDATPAGILDSEIRPTEHRYPVSPGHHQDFLDRMQDRRQCIAPIEHAHRTITVAHLGNIALRTGRPVPWDPDRETTTDAIAERLLDRRLRGEWSL</sequence>
<dbReference type="PANTHER" id="PTHR43818">
    <property type="entry name" value="BCDNA.GH03377"/>
    <property type="match status" value="1"/>
</dbReference>
<dbReference type="EMBL" id="CP036290">
    <property type="protein sequence ID" value="QDU86273.1"/>
    <property type="molecule type" value="Genomic_DNA"/>
</dbReference>
<dbReference type="SUPFAM" id="SSF51735">
    <property type="entry name" value="NAD(P)-binding Rossmann-fold domains"/>
    <property type="match status" value="1"/>
</dbReference>
<evidence type="ECO:0000313" key="5">
    <source>
        <dbReference type="Proteomes" id="UP000319342"/>
    </source>
</evidence>
<dbReference type="Proteomes" id="UP000319342">
    <property type="component" value="Chromosome"/>
</dbReference>
<name>A0A518D465_9BACT</name>
<feature type="domain" description="Gfo/Idh/MocA-like oxidoreductase bacterial type C-terminal" evidence="3">
    <location>
        <begin position="222"/>
        <end position="438"/>
    </location>
</feature>
<feature type="domain" description="Gfo/Idh/MocA-like oxidoreductase N-terminal" evidence="2">
    <location>
        <begin position="50"/>
        <end position="181"/>
    </location>
</feature>
<dbReference type="InterPro" id="IPR050463">
    <property type="entry name" value="Gfo/Idh/MocA_oxidrdct_glycsds"/>
</dbReference>
<dbReference type="InterPro" id="IPR006311">
    <property type="entry name" value="TAT_signal"/>
</dbReference>
<dbReference type="EC" id="1.1.1.18" evidence="4"/>
<reference evidence="4 5" key="1">
    <citation type="submission" date="2019-02" db="EMBL/GenBank/DDBJ databases">
        <title>Deep-cultivation of Planctomycetes and their phenomic and genomic characterization uncovers novel biology.</title>
        <authorList>
            <person name="Wiegand S."/>
            <person name="Jogler M."/>
            <person name="Boedeker C."/>
            <person name="Pinto D."/>
            <person name="Vollmers J."/>
            <person name="Rivas-Marin E."/>
            <person name="Kohn T."/>
            <person name="Peeters S.H."/>
            <person name="Heuer A."/>
            <person name="Rast P."/>
            <person name="Oberbeckmann S."/>
            <person name="Bunk B."/>
            <person name="Jeske O."/>
            <person name="Meyerdierks A."/>
            <person name="Storesund J.E."/>
            <person name="Kallscheuer N."/>
            <person name="Luecker S."/>
            <person name="Lage O.M."/>
            <person name="Pohl T."/>
            <person name="Merkel B.J."/>
            <person name="Hornburger P."/>
            <person name="Mueller R.-W."/>
            <person name="Bruemmer F."/>
            <person name="Labrenz M."/>
            <person name="Spormann A.M."/>
            <person name="Op den Camp H."/>
            <person name="Overmann J."/>
            <person name="Amann R."/>
            <person name="Jetten M.S.M."/>
            <person name="Mascher T."/>
            <person name="Medema M.H."/>
            <person name="Devos D.P."/>
            <person name="Kaster A.-K."/>
            <person name="Ovreas L."/>
            <person name="Rohde M."/>
            <person name="Galperin M.Y."/>
            <person name="Jogler C."/>
        </authorList>
    </citation>
    <scope>NUCLEOTIDE SEQUENCE [LARGE SCALE GENOMIC DNA]</scope>
    <source>
        <strain evidence="4 5">Pla163</strain>
    </source>
</reference>
<proteinExistence type="predicted"/>
<dbReference type="AlphaFoldDB" id="A0A518D465"/>
<dbReference type="Pfam" id="PF19051">
    <property type="entry name" value="GFO_IDH_MocA_C2"/>
    <property type="match status" value="1"/>
</dbReference>
<dbReference type="PANTHER" id="PTHR43818:SF5">
    <property type="entry name" value="OXIDOREDUCTASE FAMILY PROTEIN"/>
    <property type="match status" value="1"/>
</dbReference>
<dbReference type="InterPro" id="IPR000683">
    <property type="entry name" value="Gfo/Idh/MocA-like_OxRdtase_N"/>
</dbReference>
<gene>
    <name evidence="4" type="primary">iolG_5</name>
    <name evidence="4" type="ORF">Pla163_34240</name>
</gene>
<keyword evidence="4" id="KW-0560">Oxidoreductase</keyword>
<dbReference type="InterPro" id="IPR043906">
    <property type="entry name" value="Gfo/Idh/MocA_OxRdtase_bact_C"/>
</dbReference>
<dbReference type="SUPFAM" id="SSF55347">
    <property type="entry name" value="Glyceraldehyde-3-phosphate dehydrogenase-like, C-terminal domain"/>
    <property type="match status" value="1"/>
</dbReference>
<keyword evidence="1" id="KW-0732">Signal</keyword>
<accession>A0A518D465</accession>
<dbReference type="Gene3D" id="3.40.50.720">
    <property type="entry name" value="NAD(P)-binding Rossmann-like Domain"/>
    <property type="match status" value="1"/>
</dbReference>
<feature type="signal peptide" evidence="1">
    <location>
        <begin position="1"/>
        <end position="28"/>
    </location>
</feature>
<evidence type="ECO:0000259" key="2">
    <source>
        <dbReference type="Pfam" id="PF01408"/>
    </source>
</evidence>
<dbReference type="RefSeq" id="WP_419186062.1">
    <property type="nucleotide sequence ID" value="NZ_CP036290.1"/>
</dbReference>
<evidence type="ECO:0000256" key="1">
    <source>
        <dbReference type="SAM" id="SignalP"/>
    </source>
</evidence>
<feature type="chain" id="PRO_5021948793" evidence="1">
    <location>
        <begin position="29"/>
        <end position="439"/>
    </location>
</feature>
<dbReference type="GO" id="GO:0000166">
    <property type="term" value="F:nucleotide binding"/>
    <property type="evidence" value="ECO:0007669"/>
    <property type="project" value="InterPro"/>
</dbReference>
<evidence type="ECO:0000313" key="4">
    <source>
        <dbReference type="EMBL" id="QDU86273.1"/>
    </source>
</evidence>
<dbReference type="PROSITE" id="PS51318">
    <property type="entry name" value="TAT"/>
    <property type="match status" value="1"/>
</dbReference>
<dbReference type="InterPro" id="IPR036291">
    <property type="entry name" value="NAD(P)-bd_dom_sf"/>
</dbReference>